<reference evidence="2" key="1">
    <citation type="journal article" date="2014" name="Nucleic Acids Res.">
        <title>The evolutionary dynamics of variant antigen genes in Babesia reveal a history of genomic innovation underlying host-parasite interaction.</title>
        <authorList>
            <person name="Jackson A.P."/>
            <person name="Otto T.D."/>
            <person name="Darby A."/>
            <person name="Ramaprasad A."/>
            <person name="Xia D."/>
            <person name="Echaide I.E."/>
            <person name="Farber M."/>
            <person name="Gahlot S."/>
            <person name="Gamble J."/>
            <person name="Gupta D."/>
            <person name="Gupta Y."/>
            <person name="Jackson L."/>
            <person name="Malandrin L."/>
            <person name="Malas T.B."/>
            <person name="Moussa E."/>
            <person name="Nair M."/>
            <person name="Reid A.J."/>
            <person name="Sanders M."/>
            <person name="Sharma J."/>
            <person name="Tracey A."/>
            <person name="Quail M.A."/>
            <person name="Weir W."/>
            <person name="Wastling J.M."/>
            <person name="Hall N."/>
            <person name="Willadsen P."/>
            <person name="Lingelbach K."/>
            <person name="Shiels B."/>
            <person name="Tait A."/>
            <person name="Berriman M."/>
            <person name="Allred D.R."/>
            <person name="Pain A."/>
        </authorList>
    </citation>
    <scope>NUCLEOTIDE SEQUENCE</scope>
    <source>
        <strain evidence="2">1802A</strain>
    </source>
</reference>
<dbReference type="PANTHER" id="PTHR46063:SF1">
    <property type="entry name" value="KELCH DOMAIN-CONTAINING PROTEIN 4"/>
    <property type="match status" value="1"/>
</dbReference>
<gene>
    <name evidence="2" type="ORF">X943_002386</name>
</gene>
<sequence length="481" mass="54618">MTKKKSEAKAKLVASKCEKQERKARKKLLKSTKEEDISHIIKKWRYKREDAECGRLVDFEGGRPTPRASATFTLSQGDTGILFGGEFYDGVQVEVFNDAYFYSVSKHEWKLLQTNVKPPPRCAHQATIYNNYLYIFGGEYSTLNQFHHFNDMHRLCLKSLKWEPVEATGNLPSARSGHRMVTWKGYWVLFGGFHDTTREITYYNDLYLFSFKDCTWKRACQQRFIGALPDPRAACLMLAQKNSNRILVFGGFTKTKDNDKNVTGQYHQDSWIINMDLAIQGDTLFWEKVNTKGKPTYSIGFGLSNYKGFGVVAGGVSDMDTGGTSLKSTFYNNCFLLNIEQKRWYPLTVNQSAPRTDGDEISDLLADKMDKVSLSPTPCPRMNPHVIVSGNSLYVYGGIVEQGSVEVTLSDMWLFDLGKRDGWKCIDEGFNFRELYKGEMDMEEDSASDSGDSECDEEDYSASDDESDTNEETDDELGTSV</sequence>
<evidence type="ECO:0000313" key="3">
    <source>
        <dbReference type="Proteomes" id="UP001195914"/>
    </source>
</evidence>
<organism evidence="2 3">
    <name type="scientific">Babesia divergens</name>
    <dbReference type="NCBI Taxonomy" id="32595"/>
    <lineage>
        <taxon>Eukaryota</taxon>
        <taxon>Sar</taxon>
        <taxon>Alveolata</taxon>
        <taxon>Apicomplexa</taxon>
        <taxon>Aconoidasida</taxon>
        <taxon>Piroplasmida</taxon>
        <taxon>Babesiidae</taxon>
        <taxon>Babesia</taxon>
    </lineage>
</organism>
<keyword evidence="3" id="KW-1185">Reference proteome</keyword>
<accession>A0AAD9G7A5</accession>
<dbReference type="InterPro" id="IPR052588">
    <property type="entry name" value="Kelch_domain_protein"/>
</dbReference>
<dbReference type="InterPro" id="IPR015915">
    <property type="entry name" value="Kelch-typ_b-propeller"/>
</dbReference>
<evidence type="ECO:0000256" key="1">
    <source>
        <dbReference type="SAM" id="MobiDB-lite"/>
    </source>
</evidence>
<dbReference type="SUPFAM" id="SSF117281">
    <property type="entry name" value="Kelch motif"/>
    <property type="match status" value="1"/>
</dbReference>
<reference evidence="2" key="2">
    <citation type="submission" date="2021-05" db="EMBL/GenBank/DDBJ databases">
        <authorList>
            <person name="Pain A."/>
        </authorList>
    </citation>
    <scope>NUCLEOTIDE SEQUENCE</scope>
    <source>
        <strain evidence="2">1802A</strain>
    </source>
</reference>
<protein>
    <submittedName>
        <fullName evidence="2">Kelch repeat containing protein</fullName>
    </submittedName>
</protein>
<comment type="caution">
    <text evidence="2">The sequence shown here is derived from an EMBL/GenBank/DDBJ whole genome shotgun (WGS) entry which is preliminary data.</text>
</comment>
<dbReference type="PANTHER" id="PTHR46063">
    <property type="entry name" value="KELCH DOMAIN-CONTAINING PROTEIN"/>
    <property type="match status" value="1"/>
</dbReference>
<evidence type="ECO:0000313" key="2">
    <source>
        <dbReference type="EMBL" id="KAK1933145.1"/>
    </source>
</evidence>
<proteinExistence type="predicted"/>
<feature type="compositionally biased region" description="Acidic residues" evidence="1">
    <location>
        <begin position="441"/>
        <end position="481"/>
    </location>
</feature>
<dbReference type="AlphaFoldDB" id="A0AAD9G7A5"/>
<name>A0AAD9G7A5_BABDI</name>
<dbReference type="EMBL" id="JAHBMH010000073">
    <property type="protein sequence ID" value="KAK1933145.1"/>
    <property type="molecule type" value="Genomic_DNA"/>
</dbReference>
<dbReference type="Pfam" id="PF24681">
    <property type="entry name" value="Kelch_KLHDC2_KLHL20_DRC7"/>
    <property type="match status" value="1"/>
</dbReference>
<feature type="region of interest" description="Disordered" evidence="1">
    <location>
        <begin position="440"/>
        <end position="481"/>
    </location>
</feature>
<dbReference type="Proteomes" id="UP001195914">
    <property type="component" value="Unassembled WGS sequence"/>
</dbReference>
<dbReference type="Gene3D" id="2.120.10.80">
    <property type="entry name" value="Kelch-type beta propeller"/>
    <property type="match status" value="2"/>
</dbReference>